<dbReference type="GO" id="GO:0015086">
    <property type="term" value="F:cadmium ion transmembrane transporter activity"/>
    <property type="evidence" value="ECO:0007669"/>
    <property type="project" value="TreeGrafter"/>
</dbReference>
<dbReference type="GO" id="GO:0015341">
    <property type="term" value="F:zinc efflux antiporter activity"/>
    <property type="evidence" value="ECO:0007669"/>
    <property type="project" value="TreeGrafter"/>
</dbReference>
<keyword evidence="4 7" id="KW-0812">Transmembrane</keyword>
<dbReference type="InterPro" id="IPR002524">
    <property type="entry name" value="Cation_efflux"/>
</dbReference>
<evidence type="ECO:0000313" key="10">
    <source>
        <dbReference type="EMBL" id="AWW32002.1"/>
    </source>
</evidence>
<accession>A0A2Z4ILK5</accession>
<evidence type="ECO:0000259" key="8">
    <source>
        <dbReference type="Pfam" id="PF01545"/>
    </source>
</evidence>
<dbReference type="InterPro" id="IPR027469">
    <property type="entry name" value="Cation_efflux_TMD_sf"/>
</dbReference>
<evidence type="ECO:0000256" key="1">
    <source>
        <dbReference type="ARBA" id="ARBA00004141"/>
    </source>
</evidence>
<dbReference type="InterPro" id="IPR058533">
    <property type="entry name" value="Cation_efflux_TM"/>
</dbReference>
<dbReference type="SUPFAM" id="SSF161111">
    <property type="entry name" value="Cation efflux protein transmembrane domain-like"/>
    <property type="match status" value="1"/>
</dbReference>
<feature type="transmembrane region" description="Helical" evidence="7">
    <location>
        <begin position="76"/>
        <end position="98"/>
    </location>
</feature>
<comment type="subcellular location">
    <subcellularLocation>
        <location evidence="1">Membrane</location>
        <topology evidence="1">Multi-pass membrane protein</topology>
    </subcellularLocation>
</comment>
<proteinExistence type="inferred from homology"/>
<dbReference type="Gene3D" id="1.20.1510.10">
    <property type="entry name" value="Cation efflux protein transmembrane domain"/>
    <property type="match status" value="1"/>
</dbReference>
<dbReference type="OrthoDB" id="9806522at2"/>
<protein>
    <submittedName>
        <fullName evidence="10">Cation diffusion facilitator family transporter</fullName>
    </submittedName>
</protein>
<dbReference type="GO" id="GO:0005886">
    <property type="term" value="C:plasma membrane"/>
    <property type="evidence" value="ECO:0007669"/>
    <property type="project" value="TreeGrafter"/>
</dbReference>
<dbReference type="SUPFAM" id="SSF160240">
    <property type="entry name" value="Cation efflux protein cytoplasmic domain-like"/>
    <property type="match status" value="1"/>
</dbReference>
<dbReference type="Proteomes" id="UP000248688">
    <property type="component" value="Chromosome"/>
</dbReference>
<name>A0A2Z4ILK5_9BACT</name>
<dbReference type="GO" id="GO:0006882">
    <property type="term" value="P:intracellular zinc ion homeostasis"/>
    <property type="evidence" value="ECO:0007669"/>
    <property type="project" value="TreeGrafter"/>
</dbReference>
<evidence type="ECO:0000256" key="3">
    <source>
        <dbReference type="ARBA" id="ARBA00022448"/>
    </source>
</evidence>
<dbReference type="Gene3D" id="3.30.70.1350">
    <property type="entry name" value="Cation efflux protein, cytoplasmic domain"/>
    <property type="match status" value="1"/>
</dbReference>
<feature type="transmembrane region" description="Helical" evidence="7">
    <location>
        <begin position="110"/>
        <end position="132"/>
    </location>
</feature>
<dbReference type="PANTHER" id="PTHR43840:SF15">
    <property type="entry name" value="MITOCHONDRIAL METAL TRANSPORTER 1-RELATED"/>
    <property type="match status" value="1"/>
</dbReference>
<keyword evidence="6 7" id="KW-0472">Membrane</keyword>
<dbReference type="NCBIfam" id="TIGR01297">
    <property type="entry name" value="CDF"/>
    <property type="match status" value="1"/>
</dbReference>
<evidence type="ECO:0000256" key="5">
    <source>
        <dbReference type="ARBA" id="ARBA00022989"/>
    </source>
</evidence>
<dbReference type="EMBL" id="CP030041">
    <property type="protein sequence ID" value="AWW32002.1"/>
    <property type="molecule type" value="Genomic_DNA"/>
</dbReference>
<evidence type="ECO:0000259" key="9">
    <source>
        <dbReference type="Pfam" id="PF16916"/>
    </source>
</evidence>
<dbReference type="InterPro" id="IPR027470">
    <property type="entry name" value="Cation_efflux_CTD"/>
</dbReference>
<feature type="domain" description="Cation efflux protein cytoplasmic" evidence="9">
    <location>
        <begin position="213"/>
        <end position="286"/>
    </location>
</feature>
<feature type="domain" description="Cation efflux protein transmembrane" evidence="8">
    <location>
        <begin position="9"/>
        <end position="203"/>
    </location>
</feature>
<sequence>MKNPKKHWILASFVLSLLLLILKFYTYYLTGSNAILTDALESIVNVVASGFALYSIHLSSLPRDQNHPYGHGKVEFFSAGIEGVLIMLAGMFIIYQAIVGFIFPPELTSLPFGMALIGVSGLANGVLGYMLIGKGKTYDSLTLEADGRHILTDAYSSFVLILGVGIIYWTGAVVLDSILSIMFALYIIFNGYLLVRRSVAGLMDERNPASMSTVIKLLNRHRKNNWIDIHNMRVQQYGADKHIDLHLTLPYYFELTKVHDEVEGMESVLENGLSGHVEVFVHADPCIPEKCCHYCMVNNCPVRKYARTKKISWDTSNMTKNQKHYHELISDMDENEF</sequence>
<feature type="transmembrane region" description="Helical" evidence="7">
    <location>
        <begin position="34"/>
        <end position="56"/>
    </location>
</feature>
<comment type="similarity">
    <text evidence="2">Belongs to the cation diffusion facilitator (CDF) transporter (TC 2.A.4) family.</text>
</comment>
<dbReference type="KEGG" id="est:DN752_18705"/>
<evidence type="ECO:0000256" key="6">
    <source>
        <dbReference type="ARBA" id="ARBA00023136"/>
    </source>
</evidence>
<organism evidence="10 11">
    <name type="scientific">Echinicola strongylocentroti</name>
    <dbReference type="NCBI Taxonomy" id="1795355"/>
    <lineage>
        <taxon>Bacteria</taxon>
        <taxon>Pseudomonadati</taxon>
        <taxon>Bacteroidota</taxon>
        <taxon>Cytophagia</taxon>
        <taxon>Cytophagales</taxon>
        <taxon>Cyclobacteriaceae</taxon>
        <taxon>Echinicola</taxon>
    </lineage>
</organism>
<feature type="transmembrane region" description="Helical" evidence="7">
    <location>
        <begin position="7"/>
        <end position="28"/>
    </location>
</feature>
<dbReference type="Pfam" id="PF01545">
    <property type="entry name" value="Cation_efflux"/>
    <property type="match status" value="1"/>
</dbReference>
<keyword evidence="11" id="KW-1185">Reference proteome</keyword>
<feature type="transmembrane region" description="Helical" evidence="7">
    <location>
        <begin position="153"/>
        <end position="171"/>
    </location>
</feature>
<dbReference type="InterPro" id="IPR050291">
    <property type="entry name" value="CDF_Transporter"/>
</dbReference>
<reference evidence="10 11" key="1">
    <citation type="submission" date="2018-06" db="EMBL/GenBank/DDBJ databases">
        <title>Echinicola strongylocentroti sp. nov., isolated from a sea urchin Strongylocentrotus intermedius.</title>
        <authorList>
            <person name="Bae S.S."/>
        </authorList>
    </citation>
    <scope>NUCLEOTIDE SEQUENCE [LARGE SCALE GENOMIC DNA]</scope>
    <source>
        <strain evidence="10 11">MEBiC08714</strain>
    </source>
</reference>
<gene>
    <name evidence="10" type="ORF">DN752_18705</name>
</gene>
<dbReference type="GO" id="GO:0015093">
    <property type="term" value="F:ferrous iron transmembrane transporter activity"/>
    <property type="evidence" value="ECO:0007669"/>
    <property type="project" value="TreeGrafter"/>
</dbReference>
<keyword evidence="5 7" id="KW-1133">Transmembrane helix</keyword>
<dbReference type="AlphaFoldDB" id="A0A2Z4ILK5"/>
<evidence type="ECO:0000256" key="7">
    <source>
        <dbReference type="SAM" id="Phobius"/>
    </source>
</evidence>
<evidence type="ECO:0000256" key="4">
    <source>
        <dbReference type="ARBA" id="ARBA00022692"/>
    </source>
</evidence>
<evidence type="ECO:0000313" key="11">
    <source>
        <dbReference type="Proteomes" id="UP000248688"/>
    </source>
</evidence>
<evidence type="ECO:0000256" key="2">
    <source>
        <dbReference type="ARBA" id="ARBA00008114"/>
    </source>
</evidence>
<dbReference type="RefSeq" id="WP_112785375.1">
    <property type="nucleotide sequence ID" value="NZ_CP030041.1"/>
</dbReference>
<dbReference type="Pfam" id="PF16916">
    <property type="entry name" value="ZT_dimer"/>
    <property type="match status" value="1"/>
</dbReference>
<feature type="transmembrane region" description="Helical" evidence="7">
    <location>
        <begin position="177"/>
        <end position="195"/>
    </location>
</feature>
<dbReference type="PANTHER" id="PTHR43840">
    <property type="entry name" value="MITOCHONDRIAL METAL TRANSPORTER 1-RELATED"/>
    <property type="match status" value="1"/>
</dbReference>
<keyword evidence="3" id="KW-0813">Transport</keyword>
<dbReference type="InterPro" id="IPR036837">
    <property type="entry name" value="Cation_efflux_CTD_sf"/>
</dbReference>